<organism evidence="2 3">
    <name type="scientific">Saccharomycodes ludwigii</name>
    <dbReference type="NCBI Taxonomy" id="36035"/>
    <lineage>
        <taxon>Eukaryota</taxon>
        <taxon>Fungi</taxon>
        <taxon>Dikarya</taxon>
        <taxon>Ascomycota</taxon>
        <taxon>Saccharomycotina</taxon>
        <taxon>Saccharomycetes</taxon>
        <taxon>Saccharomycodales</taxon>
        <taxon>Saccharomycodaceae</taxon>
        <taxon>Saccharomycodes</taxon>
    </lineage>
</organism>
<dbReference type="VEuPathDB" id="FungiDB:SCODWIG_01857"/>
<evidence type="ECO:0000256" key="1">
    <source>
        <dbReference type="SAM" id="MobiDB-lite"/>
    </source>
</evidence>
<dbReference type="OrthoDB" id="3972961at2759"/>
<dbReference type="Proteomes" id="UP000262825">
    <property type="component" value="Unassembled WGS sequence"/>
</dbReference>
<protein>
    <submittedName>
        <fullName evidence="2">Related to Mitochondrial acidic protein MAM33</fullName>
    </submittedName>
</protein>
<gene>
    <name evidence="2" type="ORF">SCODWIG_01857</name>
</gene>
<dbReference type="GO" id="GO:0042256">
    <property type="term" value="P:cytosolic ribosome assembly"/>
    <property type="evidence" value="ECO:0007669"/>
    <property type="project" value="TreeGrafter"/>
</dbReference>
<dbReference type="AlphaFoldDB" id="A0A376B5W1"/>
<dbReference type="InterPro" id="IPR003428">
    <property type="entry name" value="MAM33"/>
</dbReference>
<feature type="region of interest" description="Disordered" evidence="1">
    <location>
        <begin position="133"/>
        <end position="158"/>
    </location>
</feature>
<dbReference type="EMBL" id="UFAJ01000270">
    <property type="protein sequence ID" value="SSD60096.1"/>
    <property type="molecule type" value="Genomic_DNA"/>
</dbReference>
<dbReference type="SUPFAM" id="SSF54529">
    <property type="entry name" value="Mitochondrial glycoprotein MAM33-like"/>
    <property type="match status" value="1"/>
</dbReference>
<dbReference type="InterPro" id="IPR036561">
    <property type="entry name" value="MAM33_sf"/>
</dbReference>
<keyword evidence="3" id="KW-1185">Reference proteome</keyword>
<proteinExistence type="predicted"/>
<name>A0A376B5W1_9ASCO</name>
<dbReference type="Pfam" id="PF02330">
    <property type="entry name" value="MAM33"/>
    <property type="match status" value="1"/>
</dbReference>
<dbReference type="Gene3D" id="3.10.280.10">
    <property type="entry name" value="Mitochondrial glycoprotein"/>
    <property type="match status" value="1"/>
</dbReference>
<evidence type="ECO:0000313" key="3">
    <source>
        <dbReference type="Proteomes" id="UP000262825"/>
    </source>
</evidence>
<reference evidence="3" key="1">
    <citation type="submission" date="2018-06" db="EMBL/GenBank/DDBJ databases">
        <authorList>
            <person name="Guldener U."/>
        </authorList>
    </citation>
    <scope>NUCLEOTIDE SEQUENCE [LARGE SCALE GENOMIC DNA]</scope>
    <source>
        <strain evidence="3">UTAD17</strain>
    </source>
</reference>
<dbReference type="PANTHER" id="PTHR10826:SF1">
    <property type="entry name" value="COMPLEMENT COMPONENT 1 Q SUBCOMPONENT-BINDING PROTEIN, MITOCHONDRIAL"/>
    <property type="match status" value="1"/>
</dbReference>
<dbReference type="PANTHER" id="PTHR10826">
    <property type="entry name" value="COMPLEMENT COMPONENT 1"/>
    <property type="match status" value="1"/>
</dbReference>
<accession>A0A376B5W1</accession>
<dbReference type="GO" id="GO:0005759">
    <property type="term" value="C:mitochondrial matrix"/>
    <property type="evidence" value="ECO:0007669"/>
    <property type="project" value="InterPro"/>
</dbReference>
<sequence>MSLRLTAARASKLSTVLRTINLNSSRIAVATKHAIPCITTASISARPFSSLNHAVLNAQTEKVSQVLSSEIDLELSENVDSNLPEELSTFLTKSGFSIVPTPGKSLSEIVKESADETVHAFFDVAQIANLPYENAGLDPHSGENQQQETSDLDNAENDSFNENFANVNVVVVKKSDDTAVSFELLMNLHEGSFYVDSVTPYKSAKAALDESAQAEVSRELVYHGPPFSNLDEELQESLEVYLESRGVDENLTTFISAYSEYNEEKEYVNWLKTLKKFFN</sequence>
<evidence type="ECO:0000313" key="2">
    <source>
        <dbReference type="EMBL" id="SSD60096.1"/>
    </source>
</evidence>